<dbReference type="InterPro" id="IPR055357">
    <property type="entry name" value="LRR_At1g61320_AtMIF1"/>
</dbReference>
<dbReference type="InterPro" id="IPR044997">
    <property type="entry name" value="F-box_plant"/>
</dbReference>
<dbReference type="Gramene" id="TraesWEE_scaffold_036200_01G000100.1">
    <property type="protein sequence ID" value="TraesWEE_scaffold_036200_01G000100.1"/>
    <property type="gene ID" value="TraesWEE_scaffold_036200_01G000100"/>
</dbReference>
<dbReference type="PROSITE" id="PS50181">
    <property type="entry name" value="FBOX"/>
    <property type="match status" value="1"/>
</dbReference>
<dbReference type="SUPFAM" id="SSF81383">
    <property type="entry name" value="F-box domain"/>
    <property type="match status" value="1"/>
</dbReference>
<feature type="compositionally biased region" description="Pro residues" evidence="1">
    <location>
        <begin position="15"/>
        <end position="25"/>
    </location>
</feature>
<evidence type="ECO:0000256" key="1">
    <source>
        <dbReference type="SAM" id="MobiDB-lite"/>
    </source>
</evidence>
<dbReference type="Gramene" id="TraesCS2D02G388300.1">
    <property type="protein sequence ID" value="TraesCS2D02G388300.1"/>
    <property type="gene ID" value="TraesCS2D02G388300"/>
</dbReference>
<dbReference type="RefSeq" id="XP_044333683.1">
    <property type="nucleotide sequence ID" value="XM_044477748.1"/>
</dbReference>
<dbReference type="PANTHER" id="PTHR32153">
    <property type="entry name" value="OJ000223_09.16 PROTEIN"/>
    <property type="match status" value="1"/>
</dbReference>
<dbReference type="OrthoDB" id="10277322at2759"/>
<sequence>MCSIRGTLADRIHPPRPQVPTPPAATQPRNPLPRRRSEPLPSAAGPNPCRPPPTTTAIVRCHHLRCLGYYAWLRFGRNNLAGDRGGRRVVDFVVQSVCFVAPAQMNIAGAEYSNKASSGVRHCHRSNKVDPISAYLPTSLRPVVGPISHNKATIEDAADDGDGDRLSKLPNDLLLNILERVDTLDALRACFLSKQMLKLPTLLSQLFLSAGSIPGHHDSARVFRPSEVLRTNRAVAHVTDNILSTRSPEITISKLKIKFVLTQHESLTIGKSVARAMATQKFGAAEFEVTTDKAYKICSPADFLHFGKQFNDFVGACPDAFAGLTRLWLRNMRFGEFDIPNILSTCKLLESLRLSHCDSGIHSVLQVEHAQLAELEIDQGKFERVELICLPKLQRVRYNNWCSYEDPLYFGFAPQLSKLILTKTAVRSQKTLELSQLLANVSSISDLHLDFRSEKIWVLPECPKLLTPVLSKLQHVNLDHLPEGCDLAWTMFILEAAPSLKELCITLWDHWCIMTTDNEFRKKYGFCEKIDMKWKPYAPDFKHKNLAKLTIYGFQPDDNLLRYIRSVMEHAVNMAEISLHDRKVCVSCSDLDSEIKDKFCPSRYPRTAEKRKQTTEELGSLAMIHFRS</sequence>
<dbReference type="AlphaFoldDB" id="A0A3B6DI18"/>
<dbReference type="SUPFAM" id="SSF52047">
    <property type="entry name" value="RNI-like"/>
    <property type="match status" value="1"/>
</dbReference>
<dbReference type="InterPro" id="IPR032675">
    <property type="entry name" value="LRR_dom_sf"/>
</dbReference>
<organism evidence="3">
    <name type="scientific">Triticum aestivum</name>
    <name type="common">Wheat</name>
    <dbReference type="NCBI Taxonomy" id="4565"/>
    <lineage>
        <taxon>Eukaryota</taxon>
        <taxon>Viridiplantae</taxon>
        <taxon>Streptophyta</taxon>
        <taxon>Embryophyta</taxon>
        <taxon>Tracheophyta</taxon>
        <taxon>Spermatophyta</taxon>
        <taxon>Magnoliopsida</taxon>
        <taxon>Liliopsida</taxon>
        <taxon>Poales</taxon>
        <taxon>Poaceae</taxon>
        <taxon>BOP clade</taxon>
        <taxon>Pooideae</taxon>
        <taxon>Triticodae</taxon>
        <taxon>Triticeae</taxon>
        <taxon>Triticinae</taxon>
        <taxon>Triticum</taxon>
    </lineage>
</organism>
<proteinExistence type="predicted"/>
<dbReference type="InterPro" id="IPR036047">
    <property type="entry name" value="F-box-like_dom_sf"/>
</dbReference>
<name>A0A3B6DI18_WHEAT</name>
<dbReference type="Pfam" id="PF00646">
    <property type="entry name" value="F-box"/>
    <property type="match status" value="1"/>
</dbReference>
<dbReference type="Pfam" id="PF23622">
    <property type="entry name" value="LRR_At1g61320_AtMIF1"/>
    <property type="match status" value="1"/>
</dbReference>
<reference evidence="3" key="1">
    <citation type="submission" date="2018-08" db="EMBL/GenBank/DDBJ databases">
        <authorList>
            <person name="Rossello M."/>
        </authorList>
    </citation>
    <scope>NUCLEOTIDE SEQUENCE [LARGE SCALE GENOMIC DNA]</scope>
    <source>
        <strain evidence="3">cv. Chinese Spring</strain>
    </source>
</reference>
<evidence type="ECO:0000259" key="2">
    <source>
        <dbReference type="PROSITE" id="PS50181"/>
    </source>
</evidence>
<evidence type="ECO:0000313" key="3">
    <source>
        <dbReference type="EnsemblPlants" id="TraesCS2D02G388300.1"/>
    </source>
</evidence>
<feature type="domain" description="F-box" evidence="2">
    <location>
        <begin position="163"/>
        <end position="210"/>
    </location>
</feature>
<evidence type="ECO:0000313" key="4">
    <source>
        <dbReference type="Proteomes" id="UP000019116"/>
    </source>
</evidence>
<dbReference type="InterPro" id="IPR001810">
    <property type="entry name" value="F-box_dom"/>
</dbReference>
<dbReference type="OMA" id="WCIMTTD"/>
<dbReference type="EnsemblPlants" id="TraesCS2D02G388300.1">
    <property type="protein sequence ID" value="TraesCS2D02G388300.1"/>
    <property type="gene ID" value="TraesCS2D02G388300"/>
</dbReference>
<keyword evidence="4" id="KW-1185">Reference proteome</keyword>
<dbReference type="Proteomes" id="UP000019116">
    <property type="component" value="Chromosome 2D"/>
</dbReference>
<dbReference type="Gramene" id="TraesROB_scaffold_049254_01G000100.1">
    <property type="protein sequence ID" value="TraesROB_scaffold_049254_01G000100.1"/>
    <property type="gene ID" value="TraesROB_scaffold_049254_01G000100"/>
</dbReference>
<gene>
    <name evidence="3" type="primary">LOC123054071</name>
</gene>
<dbReference type="Gramene" id="TraesCS2D03G0884200.1">
    <property type="protein sequence ID" value="TraesCS2D03G0884200.1.CDS"/>
    <property type="gene ID" value="TraesCS2D03G0884200"/>
</dbReference>
<dbReference type="STRING" id="4565.A0A3B6DI18"/>
<feature type="region of interest" description="Disordered" evidence="1">
    <location>
        <begin position="1"/>
        <end position="52"/>
    </location>
</feature>
<accession>A0A3B6DI18</accession>
<dbReference type="PaxDb" id="4565-Traes_2DL_5E5C17B07.1"/>
<dbReference type="GeneID" id="123054071"/>
<protein>
    <recommendedName>
        <fullName evidence="2">F-box domain-containing protein</fullName>
    </recommendedName>
</protein>
<dbReference type="Gene3D" id="3.80.10.10">
    <property type="entry name" value="Ribonuclease Inhibitor"/>
    <property type="match status" value="1"/>
</dbReference>
<reference evidence="3" key="2">
    <citation type="submission" date="2018-10" db="UniProtKB">
        <authorList>
            <consortium name="EnsemblPlants"/>
        </authorList>
    </citation>
    <scope>IDENTIFICATION</scope>
</reference>